<feature type="transmembrane region" description="Helical" evidence="1">
    <location>
        <begin position="15"/>
        <end position="40"/>
    </location>
</feature>
<keyword evidence="1" id="KW-1133">Transmembrane helix</keyword>
<reference evidence="2 3" key="1">
    <citation type="submission" date="2019-06" db="EMBL/GenBank/DDBJ databases">
        <title>Sequencing the genomes of 1000 actinobacteria strains.</title>
        <authorList>
            <person name="Klenk H.-P."/>
        </authorList>
    </citation>
    <scope>NUCLEOTIDE SEQUENCE [LARGE SCALE GENOMIC DNA]</scope>
    <source>
        <strain evidence="2 3">DSM 45679</strain>
    </source>
</reference>
<keyword evidence="1" id="KW-0472">Membrane</keyword>
<proteinExistence type="predicted"/>
<evidence type="ECO:0000256" key="1">
    <source>
        <dbReference type="SAM" id="Phobius"/>
    </source>
</evidence>
<evidence type="ECO:0000313" key="3">
    <source>
        <dbReference type="Proteomes" id="UP000320876"/>
    </source>
</evidence>
<comment type="caution">
    <text evidence="2">The sequence shown here is derived from an EMBL/GenBank/DDBJ whole genome shotgun (WGS) entry which is preliminary data.</text>
</comment>
<dbReference type="AlphaFoldDB" id="A0A542DHJ1"/>
<gene>
    <name evidence="2" type="ORF">FB471_2285</name>
</gene>
<dbReference type="Proteomes" id="UP000320876">
    <property type="component" value="Unassembled WGS sequence"/>
</dbReference>
<name>A0A542DHJ1_AMYCI</name>
<accession>A0A542DHJ1</accession>
<protein>
    <submittedName>
        <fullName evidence="2">Uncharacterized protein</fullName>
    </submittedName>
</protein>
<dbReference type="EMBL" id="VFML01000001">
    <property type="protein sequence ID" value="TQJ02553.1"/>
    <property type="molecule type" value="Genomic_DNA"/>
</dbReference>
<sequence>MVLRDDGAVADIPELAWMAVATPLGIALIAGGVLAVRLLLLRRRSGG</sequence>
<keyword evidence="3" id="KW-1185">Reference proteome</keyword>
<organism evidence="2 3">
    <name type="scientific">Amycolatopsis cihanbeyliensis</name>
    <dbReference type="NCBI Taxonomy" id="1128664"/>
    <lineage>
        <taxon>Bacteria</taxon>
        <taxon>Bacillati</taxon>
        <taxon>Actinomycetota</taxon>
        <taxon>Actinomycetes</taxon>
        <taxon>Pseudonocardiales</taxon>
        <taxon>Pseudonocardiaceae</taxon>
        <taxon>Amycolatopsis</taxon>
    </lineage>
</organism>
<keyword evidence="1" id="KW-0812">Transmembrane</keyword>
<evidence type="ECO:0000313" key="2">
    <source>
        <dbReference type="EMBL" id="TQJ02553.1"/>
    </source>
</evidence>